<proteinExistence type="predicted"/>
<evidence type="ECO:0000313" key="2">
    <source>
        <dbReference type="EMBL" id="LAA52759.1"/>
    </source>
</evidence>
<dbReference type="Pfam" id="PF17659">
    <property type="entry name" value="RADX"/>
    <property type="match status" value="1"/>
</dbReference>
<dbReference type="PANTHER" id="PTHR14944">
    <property type="entry name" value="RPA-RELATED PROTEIN RADX"/>
    <property type="match status" value="1"/>
</dbReference>
<evidence type="ECO:0008006" key="3">
    <source>
        <dbReference type="Google" id="ProtNLM"/>
    </source>
</evidence>
<organism evidence="2">
    <name type="scientific">Micrurus corallinus</name>
    <name type="common">Brazilian coral snake</name>
    <dbReference type="NCBI Taxonomy" id="54390"/>
    <lineage>
        <taxon>Eukaryota</taxon>
        <taxon>Metazoa</taxon>
        <taxon>Chordata</taxon>
        <taxon>Craniata</taxon>
        <taxon>Vertebrata</taxon>
        <taxon>Euteleostomi</taxon>
        <taxon>Lepidosauria</taxon>
        <taxon>Squamata</taxon>
        <taxon>Bifurcata</taxon>
        <taxon>Unidentata</taxon>
        <taxon>Episquamata</taxon>
        <taxon>Toxicofera</taxon>
        <taxon>Serpentes</taxon>
        <taxon>Colubroidea</taxon>
        <taxon>Elapidae</taxon>
        <taxon>Elapinae</taxon>
        <taxon>Micrurus</taxon>
    </lineage>
</organism>
<reference evidence="2" key="1">
    <citation type="submission" date="2017-07" db="EMBL/GenBank/DDBJ databases">
        <authorList>
            <person name="Mikheyev A."/>
            <person name="Grau M."/>
        </authorList>
    </citation>
    <scope>NUCLEOTIDE SEQUENCE</scope>
    <source>
        <tissue evidence="2">Venom_gland</tissue>
    </source>
</reference>
<dbReference type="GO" id="GO:0003697">
    <property type="term" value="F:single-stranded DNA binding"/>
    <property type="evidence" value="ECO:0007669"/>
    <property type="project" value="InterPro"/>
</dbReference>
<reference evidence="2" key="2">
    <citation type="submission" date="2017-11" db="EMBL/GenBank/DDBJ databases">
        <title>Coralsnake Venomics: Analyses of Venom Gland Transcriptomes and Proteomes of Six Brazilian Taxa.</title>
        <authorList>
            <person name="Aird S.D."/>
            <person name="Jorge da Silva N."/>
            <person name="Qiu L."/>
            <person name="Villar-Briones A."/>
            <person name="Aparecida-Saddi V."/>
            <person name="Campos-Telles M.P."/>
            <person name="Grau M."/>
            <person name="Mikheyev A.S."/>
        </authorList>
    </citation>
    <scope>NUCLEOTIDE SEQUENCE</scope>
    <source>
        <tissue evidence="2">Venom_gland</tissue>
    </source>
</reference>
<accession>A0A2D4FZ35</accession>
<feature type="compositionally biased region" description="Polar residues" evidence="1">
    <location>
        <begin position="357"/>
        <end position="391"/>
    </location>
</feature>
<dbReference type="InterPro" id="IPR012340">
    <property type="entry name" value="NA-bd_OB-fold"/>
</dbReference>
<feature type="region of interest" description="Disordered" evidence="1">
    <location>
        <begin position="346"/>
        <end position="403"/>
    </location>
</feature>
<dbReference type="EMBL" id="IACJ01091390">
    <property type="protein sequence ID" value="LAA52759.1"/>
    <property type="molecule type" value="Transcribed_RNA"/>
</dbReference>
<dbReference type="InterPro" id="IPR040893">
    <property type="entry name" value="RADX"/>
</dbReference>
<name>A0A2D4FZ35_MICCO</name>
<dbReference type="AlphaFoldDB" id="A0A2D4FZ35"/>
<protein>
    <recommendedName>
        <fullName evidence="3">RPA-related protein RADX</fullName>
    </recommendedName>
</protein>
<sequence>MTWENKFSFPPLRVRIIHKSRLRYFGKPKTKLDVPYQAYFDVADQSGMVLMVLWGSLCPEWYHSMKIGTVLLLEKYAVKKSVSSIIQSSPEDLHMKRFSSIEIALNVRDPPAKINIIPEHKIKPEWKLPEVEYQFVTRSELDKLAQNQFCDIIGLVQYVGRVERKKKKGCVDDFWTYRWVHVVDGTSEQPFIIELFSTSQPDIFEQIYPMSYLVCTQMRVEQNISENGSGATYLTTSMKTQMFITGWHKGKPYIRDPKVQSFIQWMRTQEEASYMDKVVIGGYYRFPPLPRTFAEYCKNMNEELVLISISEIEKEIDSLHYREQKHIAFQGIISAIRCVSCSSSSQDASGESPMQIEKSSSVGTSLSEHQQVRESTSTQKSPSLKQQTIVTRSCAKRQISPVE</sequence>
<dbReference type="Gene3D" id="2.40.50.140">
    <property type="entry name" value="Nucleic acid-binding proteins"/>
    <property type="match status" value="2"/>
</dbReference>
<evidence type="ECO:0000256" key="1">
    <source>
        <dbReference type="SAM" id="MobiDB-lite"/>
    </source>
</evidence>
<dbReference type="PANTHER" id="PTHR14944:SF2">
    <property type="entry name" value="RPA-RELATED PROTEIN RADX"/>
    <property type="match status" value="1"/>
</dbReference>